<dbReference type="InterPro" id="IPR055414">
    <property type="entry name" value="LRR_R13L4/SHOC2-like"/>
</dbReference>
<evidence type="ECO:0000256" key="5">
    <source>
        <dbReference type="ARBA" id="ARBA00022989"/>
    </source>
</evidence>
<evidence type="ECO:0000259" key="8">
    <source>
        <dbReference type="PROSITE" id="PS50011"/>
    </source>
</evidence>
<dbReference type="GO" id="GO:0005524">
    <property type="term" value="F:ATP binding"/>
    <property type="evidence" value="ECO:0007669"/>
    <property type="project" value="InterPro"/>
</dbReference>
<dbReference type="AlphaFoldDB" id="A0A2G5CK12"/>
<dbReference type="InterPro" id="IPR055164">
    <property type="entry name" value="EDR1/CTR1/ARMC3-like_pept-like"/>
</dbReference>
<evidence type="ECO:0000256" key="4">
    <source>
        <dbReference type="ARBA" id="ARBA00022737"/>
    </source>
</evidence>
<keyword evidence="6" id="KW-0472">Membrane</keyword>
<feature type="compositionally biased region" description="Basic and acidic residues" evidence="7">
    <location>
        <begin position="485"/>
        <end position="495"/>
    </location>
</feature>
<keyword evidence="4" id="KW-0677">Repeat</keyword>
<dbReference type="PROSITE" id="PS50011">
    <property type="entry name" value="PROTEIN_KINASE_DOM"/>
    <property type="match status" value="1"/>
</dbReference>
<feature type="domain" description="Protein kinase" evidence="8">
    <location>
        <begin position="796"/>
        <end position="1109"/>
    </location>
</feature>
<comment type="subcellular location">
    <subcellularLocation>
        <location evidence="1">Membrane</location>
    </subcellularLocation>
</comment>
<dbReference type="PROSITE" id="PS00108">
    <property type="entry name" value="PROTEIN_KINASE_ST"/>
    <property type="match status" value="1"/>
</dbReference>
<dbReference type="SMART" id="SM00365">
    <property type="entry name" value="LRR_SD22"/>
    <property type="match status" value="3"/>
</dbReference>
<dbReference type="InterPro" id="IPR011009">
    <property type="entry name" value="Kinase-like_dom_sf"/>
</dbReference>
<dbReference type="PANTHER" id="PTHR24359:SF1">
    <property type="entry name" value="INHIBITOR OF NUCLEAR FACTOR KAPPA-B KINASE EPSILON SUBUNIT HOMOLOG 1-RELATED"/>
    <property type="match status" value="1"/>
</dbReference>
<proteinExistence type="predicted"/>
<dbReference type="Pfam" id="PF00069">
    <property type="entry name" value="Pkinase"/>
    <property type="match status" value="1"/>
</dbReference>
<dbReference type="SMART" id="SM00220">
    <property type="entry name" value="S_TKc"/>
    <property type="match status" value="1"/>
</dbReference>
<gene>
    <name evidence="9" type="ORF">AQUCO_04900137v1</name>
</gene>
<dbReference type="SUPFAM" id="SSF56112">
    <property type="entry name" value="Protein kinase-like (PK-like)"/>
    <property type="match status" value="1"/>
</dbReference>
<feature type="compositionally biased region" description="Low complexity" evidence="7">
    <location>
        <begin position="319"/>
        <end position="337"/>
    </location>
</feature>
<dbReference type="SMART" id="SM00364">
    <property type="entry name" value="LRR_BAC"/>
    <property type="match status" value="3"/>
</dbReference>
<dbReference type="SUPFAM" id="SSF52047">
    <property type="entry name" value="RNI-like"/>
    <property type="match status" value="1"/>
</dbReference>
<evidence type="ECO:0000256" key="7">
    <source>
        <dbReference type="SAM" id="MobiDB-lite"/>
    </source>
</evidence>
<dbReference type="PANTHER" id="PTHR24359">
    <property type="entry name" value="SERINE/THREONINE-PROTEIN KINASE SBK1"/>
    <property type="match status" value="1"/>
</dbReference>
<dbReference type="Pfam" id="PF23598">
    <property type="entry name" value="LRR_14"/>
    <property type="match status" value="1"/>
</dbReference>
<dbReference type="GO" id="GO:0016020">
    <property type="term" value="C:membrane"/>
    <property type="evidence" value="ECO:0007669"/>
    <property type="project" value="UniProtKB-SubCell"/>
</dbReference>
<dbReference type="InParanoid" id="A0A2G5CK12"/>
<keyword evidence="10" id="KW-1185">Reference proteome</keyword>
<evidence type="ECO:0000313" key="10">
    <source>
        <dbReference type="Proteomes" id="UP000230069"/>
    </source>
</evidence>
<accession>A0A2G5CK12</accession>
<dbReference type="InterPro" id="IPR000719">
    <property type="entry name" value="Prot_kinase_dom"/>
</dbReference>
<evidence type="ECO:0000256" key="3">
    <source>
        <dbReference type="ARBA" id="ARBA00022692"/>
    </source>
</evidence>
<evidence type="ECO:0000256" key="1">
    <source>
        <dbReference type="ARBA" id="ARBA00004370"/>
    </source>
</evidence>
<dbReference type="EMBL" id="KZ305066">
    <property type="protein sequence ID" value="PIA31626.1"/>
    <property type="molecule type" value="Genomic_DNA"/>
</dbReference>
<keyword evidence="3" id="KW-0812">Transmembrane</keyword>
<evidence type="ECO:0000256" key="6">
    <source>
        <dbReference type="ARBA" id="ARBA00023136"/>
    </source>
</evidence>
<feature type="region of interest" description="Disordered" evidence="7">
    <location>
        <begin position="453"/>
        <end position="505"/>
    </location>
</feature>
<dbReference type="FunFam" id="1.10.510.10:FF:000988">
    <property type="entry name" value="Leucine-rich repeat protein kinase family protein"/>
    <property type="match status" value="1"/>
</dbReference>
<dbReference type="InterPro" id="IPR003591">
    <property type="entry name" value="Leu-rich_rpt_typical-subtyp"/>
</dbReference>
<dbReference type="STRING" id="218851.A0A2G5CK12"/>
<protein>
    <recommendedName>
        <fullName evidence="8">Protein kinase domain-containing protein</fullName>
    </recommendedName>
</protein>
<keyword evidence="5" id="KW-1133">Transmembrane helix</keyword>
<evidence type="ECO:0000256" key="2">
    <source>
        <dbReference type="ARBA" id="ARBA00022614"/>
    </source>
</evidence>
<dbReference type="PROSITE" id="PS51450">
    <property type="entry name" value="LRR"/>
    <property type="match status" value="2"/>
</dbReference>
<feature type="compositionally biased region" description="Polar residues" evidence="7">
    <location>
        <begin position="453"/>
        <end position="463"/>
    </location>
</feature>
<dbReference type="OrthoDB" id="1394818at2759"/>
<feature type="region of interest" description="Disordered" evidence="7">
    <location>
        <begin position="1"/>
        <end position="43"/>
    </location>
</feature>
<dbReference type="Gene3D" id="1.10.510.10">
    <property type="entry name" value="Transferase(Phosphotransferase) domain 1"/>
    <property type="match status" value="1"/>
</dbReference>
<dbReference type="SMART" id="SM00369">
    <property type="entry name" value="LRR_TYP"/>
    <property type="match status" value="4"/>
</dbReference>
<dbReference type="Gene3D" id="3.80.10.10">
    <property type="entry name" value="Ribonuclease Inhibitor"/>
    <property type="match status" value="1"/>
</dbReference>
<dbReference type="PRINTS" id="PR00019">
    <property type="entry name" value="LEURICHRPT"/>
</dbReference>
<dbReference type="FunCoup" id="A0A2G5CK12">
    <property type="interactions" value="1721"/>
</dbReference>
<sequence>MQEVESAEIVSVDEEEERPSEVVLEKGETSESELKGETLDEEPIEDVSGKTWELAVLNSNNNNSKDSIKGLYVYKNIFNLIPRSIGEFERLRTLKFFANEINLFPSETGNLVDLERLQVKISSPEISGLSLKKLKALQELELSKVPRRSSVFPLLSEIANLKCLKRLAVCHFSIRYLPPEIGYLSTLEDLDLSFNKLKSLPQEITSLDALRSLKVANNKLEELPIGLSLLQSLETLDLSNNRLTSLGPLKLVSMQNLKKLDLQYNKLLNCCQIPSWICCNLEGNGKDTSNDEYISSSIDVDIEESDVSSQKVDATQSCKGSHSAPSSLSSDTSSNRCSVARRLGKGWKRRDYLQQRARQERLNSVRNRISDDHQHMNVDECKECKLPAVAPESQSEANSLVECETSTVKDLDDEHAIACEDDPQILLNNDEDEKLILDSIGLDKSCDSECSSVHDTSPDSSLSKCDEKEGDLSTNLSKSTPKTKRQFDDDLENPKPRKSQKPFDSRSYLSNKYCTESFCSIYDRLPDGFYDVGRNRPFMPLESYEESLCLDSREVILVDRERDNELDVVASSAKVLLSSLKQPSSLVELGEHLGDDDLQRATLLALFVSNWFGGGDRSNLTVKMQKAWSGSNYQKPFVCTCQTGNGDSGPSSEQILSTTENFNFLDLCEKSIRIIKQARNSNVVPIGTLRWGVCRHRAVLMKYLCDRMVPPIPCELVRGYLDFSPHAWNIIPVRRDGSLVRMVVDACCPTDIREERDPEYFCRYIPSSRNNVSITSDDIEEPSCSFPSSSLCDKVETTSSSLMRYNFGSVEAVAKVRTLNTSRISDEKVREFEYTCLGEVRMLGALKNHPCIVEMYGHQIFSKWVSPVDGSKDHRVLQSAIWMEYFEGGSLKNYLEKLSKNGEKHLQVELAMFIARDIACALVELHSKHIIHRDIKSENVLIDLDNKRPDGTPVVKLCDFDRAVPLRSSAHTCCIAHHGIPPPHCCVGTPRWMAPEVFQTMHPHHQKEYGLEVDIWSYGCLLLELLTLEVPYAALCDSDIQELLQSGQRPPLTDKLDALVSSDEPALVGAKVETENLRFLVDLFHKCTQGNPHDRPTAAHLYEIVNARINSMTSSTE</sequence>
<dbReference type="GO" id="GO:0004674">
    <property type="term" value="F:protein serine/threonine kinase activity"/>
    <property type="evidence" value="ECO:0007669"/>
    <property type="project" value="TreeGrafter"/>
</dbReference>
<dbReference type="Pfam" id="PF14381">
    <property type="entry name" value="EDR1_CTR1_ARMC3_pept"/>
    <property type="match status" value="1"/>
</dbReference>
<dbReference type="InterPro" id="IPR008271">
    <property type="entry name" value="Ser/Thr_kinase_AS"/>
</dbReference>
<feature type="compositionally biased region" description="Basic and acidic residues" evidence="7">
    <location>
        <begin position="19"/>
        <end position="38"/>
    </location>
</feature>
<keyword evidence="2" id="KW-0433">Leucine-rich repeat</keyword>
<name>A0A2G5CK12_AQUCA</name>
<reference evidence="9 10" key="1">
    <citation type="submission" date="2017-09" db="EMBL/GenBank/DDBJ databases">
        <title>WGS assembly of Aquilegia coerulea Goldsmith.</title>
        <authorList>
            <person name="Hodges S."/>
            <person name="Kramer E."/>
            <person name="Nordborg M."/>
            <person name="Tomkins J."/>
            <person name="Borevitz J."/>
            <person name="Derieg N."/>
            <person name="Yan J."/>
            <person name="Mihaltcheva S."/>
            <person name="Hayes R.D."/>
            <person name="Rokhsar D."/>
        </authorList>
    </citation>
    <scope>NUCLEOTIDE SEQUENCE [LARGE SCALE GENOMIC DNA]</scope>
    <source>
        <strain evidence="10">cv. Goldsmith</strain>
    </source>
</reference>
<evidence type="ECO:0000313" key="9">
    <source>
        <dbReference type="EMBL" id="PIA31626.1"/>
    </source>
</evidence>
<dbReference type="Proteomes" id="UP000230069">
    <property type="component" value="Unassembled WGS sequence"/>
</dbReference>
<organism evidence="9 10">
    <name type="scientific">Aquilegia coerulea</name>
    <name type="common">Rocky mountain columbine</name>
    <dbReference type="NCBI Taxonomy" id="218851"/>
    <lineage>
        <taxon>Eukaryota</taxon>
        <taxon>Viridiplantae</taxon>
        <taxon>Streptophyta</taxon>
        <taxon>Embryophyta</taxon>
        <taxon>Tracheophyta</taxon>
        <taxon>Spermatophyta</taxon>
        <taxon>Magnoliopsida</taxon>
        <taxon>Ranunculales</taxon>
        <taxon>Ranunculaceae</taxon>
        <taxon>Thalictroideae</taxon>
        <taxon>Aquilegia</taxon>
    </lineage>
</organism>
<dbReference type="InterPro" id="IPR032675">
    <property type="entry name" value="LRR_dom_sf"/>
</dbReference>
<feature type="region of interest" description="Disordered" evidence="7">
    <location>
        <begin position="311"/>
        <end position="337"/>
    </location>
</feature>
<dbReference type="InterPro" id="IPR001611">
    <property type="entry name" value="Leu-rich_rpt"/>
</dbReference>